<dbReference type="AlphaFoldDB" id="A0A8J3QBQ5"/>
<keyword evidence="3" id="KW-1185">Reference proteome</keyword>
<reference evidence="2" key="1">
    <citation type="submission" date="2021-01" db="EMBL/GenBank/DDBJ databases">
        <title>Whole genome shotgun sequence of Rhizocola hellebori NBRC 109834.</title>
        <authorList>
            <person name="Komaki H."/>
            <person name="Tamura T."/>
        </authorList>
    </citation>
    <scope>NUCLEOTIDE SEQUENCE</scope>
    <source>
        <strain evidence="2">NBRC 109834</strain>
    </source>
</reference>
<name>A0A8J3QBQ5_9ACTN</name>
<keyword evidence="1" id="KW-0378">Hydrolase</keyword>
<dbReference type="InterPro" id="IPR042001">
    <property type="entry name" value="Sortase_F"/>
</dbReference>
<dbReference type="Proteomes" id="UP000612899">
    <property type="component" value="Unassembled WGS sequence"/>
</dbReference>
<accession>A0A8J3QBQ5</accession>
<dbReference type="Gene3D" id="2.40.260.10">
    <property type="entry name" value="Sortase"/>
    <property type="match status" value="1"/>
</dbReference>
<comment type="caution">
    <text evidence="2">The sequence shown here is derived from an EMBL/GenBank/DDBJ whole genome shotgun (WGS) entry which is preliminary data.</text>
</comment>
<evidence type="ECO:0000256" key="1">
    <source>
        <dbReference type="ARBA" id="ARBA00022801"/>
    </source>
</evidence>
<dbReference type="NCBIfam" id="NF033748">
    <property type="entry name" value="class_F_sortase"/>
    <property type="match status" value="1"/>
</dbReference>
<proteinExistence type="predicted"/>
<dbReference type="EMBL" id="BONY01000030">
    <property type="protein sequence ID" value="GIH06802.1"/>
    <property type="molecule type" value="Genomic_DNA"/>
</dbReference>
<dbReference type="CDD" id="cd05829">
    <property type="entry name" value="Sortase_F"/>
    <property type="match status" value="1"/>
</dbReference>
<organism evidence="2 3">
    <name type="scientific">Rhizocola hellebori</name>
    <dbReference type="NCBI Taxonomy" id="1392758"/>
    <lineage>
        <taxon>Bacteria</taxon>
        <taxon>Bacillati</taxon>
        <taxon>Actinomycetota</taxon>
        <taxon>Actinomycetes</taxon>
        <taxon>Micromonosporales</taxon>
        <taxon>Micromonosporaceae</taxon>
        <taxon>Rhizocola</taxon>
    </lineage>
</organism>
<gene>
    <name evidence="2" type="ORF">Rhe02_48690</name>
</gene>
<dbReference type="RefSeq" id="WP_203910611.1">
    <property type="nucleotide sequence ID" value="NZ_BONY01000030.1"/>
</dbReference>
<dbReference type="SUPFAM" id="SSF63817">
    <property type="entry name" value="Sortase"/>
    <property type="match status" value="1"/>
</dbReference>
<dbReference type="InterPro" id="IPR005754">
    <property type="entry name" value="Sortase"/>
</dbReference>
<dbReference type="GO" id="GO:0016787">
    <property type="term" value="F:hydrolase activity"/>
    <property type="evidence" value="ECO:0007669"/>
    <property type="project" value="UniProtKB-KW"/>
</dbReference>
<dbReference type="InterPro" id="IPR023365">
    <property type="entry name" value="Sortase_dom-sf"/>
</dbReference>
<sequence length="217" mass="24177">MQRKWWWAGCAATVALAGWGVWHLHPAGGLSAGPPPLPAPVITAESPQAQPVRMIQTLPRSLPYKIVVKKISLWALVEQLGMRNDTRLETPPYDKANKAFWYRNSSTPGEPGPAVFLGHVDSKDKIAAFFYLSRIRPGNQIEVIREDRSTAIFEVSSVEQFSKSNFPTERVYGYTEEPTLRLVTCGGKYDTKTQSYVDNIVVFATMVSSLPSPPVKR</sequence>
<evidence type="ECO:0000313" key="3">
    <source>
        <dbReference type="Proteomes" id="UP000612899"/>
    </source>
</evidence>
<protein>
    <submittedName>
        <fullName evidence="2">Class F sortase</fullName>
    </submittedName>
</protein>
<dbReference type="Pfam" id="PF04203">
    <property type="entry name" value="Sortase"/>
    <property type="match status" value="1"/>
</dbReference>
<evidence type="ECO:0000313" key="2">
    <source>
        <dbReference type="EMBL" id="GIH06802.1"/>
    </source>
</evidence>